<dbReference type="PANTHER" id="PTHR11439">
    <property type="entry name" value="GAG-POL-RELATED RETROTRANSPOSON"/>
    <property type="match status" value="1"/>
</dbReference>
<organism evidence="3 4">
    <name type="scientific">Hibiscus syriacus</name>
    <name type="common">Rose of Sharon</name>
    <dbReference type="NCBI Taxonomy" id="106335"/>
    <lineage>
        <taxon>Eukaryota</taxon>
        <taxon>Viridiplantae</taxon>
        <taxon>Streptophyta</taxon>
        <taxon>Embryophyta</taxon>
        <taxon>Tracheophyta</taxon>
        <taxon>Spermatophyta</taxon>
        <taxon>Magnoliopsida</taxon>
        <taxon>eudicotyledons</taxon>
        <taxon>Gunneridae</taxon>
        <taxon>Pentapetalae</taxon>
        <taxon>rosids</taxon>
        <taxon>malvids</taxon>
        <taxon>Malvales</taxon>
        <taxon>Malvaceae</taxon>
        <taxon>Malvoideae</taxon>
        <taxon>Hibiscus</taxon>
    </lineage>
</organism>
<dbReference type="CDD" id="cd09272">
    <property type="entry name" value="RNase_HI_RT_Ty1"/>
    <property type="match status" value="1"/>
</dbReference>
<comment type="caution">
    <text evidence="3">The sequence shown here is derived from an EMBL/GenBank/DDBJ whole genome shotgun (WGS) entry which is preliminary data.</text>
</comment>
<evidence type="ECO:0000259" key="2">
    <source>
        <dbReference type="Pfam" id="PF14244"/>
    </source>
</evidence>
<dbReference type="PANTHER" id="PTHR11439:SF498">
    <property type="entry name" value="DNAK FAMILY PROTEIN"/>
    <property type="match status" value="1"/>
</dbReference>
<name>A0A6A2ZW95_HIBSY</name>
<dbReference type="InterPro" id="IPR029472">
    <property type="entry name" value="Copia-like_N"/>
</dbReference>
<dbReference type="Pfam" id="PF07727">
    <property type="entry name" value="RVT_2"/>
    <property type="match status" value="1"/>
</dbReference>
<reference evidence="3" key="1">
    <citation type="submission" date="2019-09" db="EMBL/GenBank/DDBJ databases">
        <title>Draft genome information of white flower Hibiscus syriacus.</title>
        <authorList>
            <person name="Kim Y.-M."/>
        </authorList>
    </citation>
    <scope>NUCLEOTIDE SEQUENCE [LARGE SCALE GENOMIC DNA]</scope>
    <source>
        <strain evidence="3">YM2019G1</strain>
    </source>
</reference>
<evidence type="ECO:0000259" key="1">
    <source>
        <dbReference type="Pfam" id="PF07727"/>
    </source>
</evidence>
<gene>
    <name evidence="3" type="ORF">F3Y22_tig00110694pilonHSYRG00275</name>
</gene>
<dbReference type="InterPro" id="IPR013103">
    <property type="entry name" value="RVT_2"/>
</dbReference>
<dbReference type="EMBL" id="VEPZ02001077">
    <property type="protein sequence ID" value="KAE8695687.1"/>
    <property type="molecule type" value="Genomic_DNA"/>
</dbReference>
<dbReference type="InterPro" id="IPR043502">
    <property type="entry name" value="DNA/RNA_pol_sf"/>
</dbReference>
<evidence type="ECO:0008006" key="5">
    <source>
        <dbReference type="Google" id="ProtNLM"/>
    </source>
</evidence>
<sequence>MVESLNDSFDNGENPYYLHQSDNPGMILVNELFSNDKFHSWKRSVILALPARNKLGFIDSSIQAPNLSMVNQFNAWTRANNLVNSWLLNSVSKDIAASLLYHTTTAELWKDLLCSYLQCNCGGVQRMLAEHQQEQVIQYLMGLNESYVYIRGKILLMDLVPPISKAHSGSNTHKNRPLCSHCNILGHTKDRCYKLIGYPPGYNSMNWSSSNTSRGKGSQVIHTNSMVSQQGSPIVTEAFTHEQCQQLIAMLTSQLQTASSLDIPTTSINTAITIFESLVPITSCSVALPNGSIILVSFADTDLHQVIGKGELVQGLYLLQMSSFKTNFSCNSVSSALSSDWHNRLGHPSLHVMHLLKGVLSLKNSQQDKFSARALPAVFLGYPPGVKGPTDSNGGASIGPTNSNDGASPRFLCSSRTIQKSSYLQQYYCNNASSRCLYPIESFISSSKLSTEYGAFVTNILSVVEPSFYHEDFKSPTWRNVRDNELRAIEDLETWTIVPLPDGKNVVDCKWVYQVKYNADDLVDRCKTILVAKGFTQVEGIHYIDAFSPVAKMTSFRVLLSLAATRKWHLLQLDVNNGFLNGILDGEVYMKLPPRYKSELKGSNMVCRLHKSIYGVKQASMQWFTTFSNVVLQLGFQQSLFERFGNRFIVLLVYVDDIVLARKYLQALHEIQSLLQKHFKLKELGPLFYFLVFEITTNSYDIVISQRKYALKLLEDTGCLGAKPVESPMLISSKLSANEGVLLSDSQEYRRLIGYLMYLTNTRPGIVHTMHLLSQFVSSPRLPHMTTLKHLLAYIRSSHGIGLFFTVQSTKHLSIFVDSDYSSCPDTRCSTTGFCVFFAMAMATFELVWLVSLLSSFHEDIDYARLYCDNQAAINLATKQMFHERTKHIEVDCHFVRDKVKAAFLKLFHVRSSDQLADIFTKTLWPPMQRGFIAKLGLLNIHEHPA</sequence>
<accession>A0A6A2ZW95</accession>
<evidence type="ECO:0000313" key="4">
    <source>
        <dbReference type="Proteomes" id="UP000436088"/>
    </source>
</evidence>
<evidence type="ECO:0000313" key="3">
    <source>
        <dbReference type="EMBL" id="KAE8695687.1"/>
    </source>
</evidence>
<feature type="domain" description="Retrotransposon Copia-like N-terminal" evidence="2">
    <location>
        <begin position="19"/>
        <end position="66"/>
    </location>
</feature>
<dbReference type="SUPFAM" id="SSF56672">
    <property type="entry name" value="DNA/RNA polymerases"/>
    <property type="match status" value="1"/>
</dbReference>
<dbReference type="Pfam" id="PF14244">
    <property type="entry name" value="Retrotran_gag_3"/>
    <property type="match status" value="1"/>
</dbReference>
<dbReference type="AlphaFoldDB" id="A0A6A2ZW95"/>
<keyword evidence="4" id="KW-1185">Reference proteome</keyword>
<feature type="domain" description="Reverse transcriptase Ty1/copia-type" evidence="1">
    <location>
        <begin position="493"/>
        <end position="730"/>
    </location>
</feature>
<protein>
    <recommendedName>
        <fullName evidence="5">Reverse transcriptase Ty1/copia-type domain-containing protein</fullName>
    </recommendedName>
</protein>
<proteinExistence type="predicted"/>
<dbReference type="Proteomes" id="UP000436088">
    <property type="component" value="Unassembled WGS sequence"/>
</dbReference>